<dbReference type="PANTHER" id="PTHR46383">
    <property type="entry name" value="ASPARTATE AMINOTRANSFERASE"/>
    <property type="match status" value="1"/>
</dbReference>
<comment type="similarity">
    <text evidence="2">Belongs to the class-I pyridoxal-phosphate-dependent aminotransferase family.</text>
</comment>
<keyword evidence="4 9" id="KW-0032">Aminotransferase</keyword>
<protein>
    <recommendedName>
        <fullName evidence="3">aspartate transaminase</fullName>
        <ecNumber evidence="3">2.6.1.1</ecNumber>
    </recommendedName>
</protein>
<keyword evidence="6" id="KW-0663">Pyridoxal phosphate</keyword>
<evidence type="ECO:0000313" key="9">
    <source>
        <dbReference type="EMBL" id="SCM77209.1"/>
    </source>
</evidence>
<evidence type="ECO:0000256" key="6">
    <source>
        <dbReference type="ARBA" id="ARBA00022898"/>
    </source>
</evidence>
<dbReference type="InterPro" id="IPR015421">
    <property type="entry name" value="PyrdxlP-dep_Trfase_major"/>
</dbReference>
<dbReference type="Gene3D" id="3.40.640.10">
    <property type="entry name" value="Type I PLP-dependent aspartate aminotransferase-like (Major domain)"/>
    <property type="match status" value="1"/>
</dbReference>
<dbReference type="NCBIfam" id="NF004770">
    <property type="entry name" value="PRK06108.1"/>
    <property type="match status" value="1"/>
</dbReference>
<proteinExistence type="inferred from homology"/>
<dbReference type="GO" id="GO:0004069">
    <property type="term" value="F:L-aspartate:2-oxoglutarate aminotransferase activity"/>
    <property type="evidence" value="ECO:0007669"/>
    <property type="project" value="UniProtKB-EC"/>
</dbReference>
<evidence type="ECO:0000256" key="1">
    <source>
        <dbReference type="ARBA" id="ARBA00001933"/>
    </source>
</evidence>
<dbReference type="InterPro" id="IPR050596">
    <property type="entry name" value="AspAT/PAT-like"/>
</dbReference>
<dbReference type="GO" id="GO:0030170">
    <property type="term" value="F:pyridoxal phosphate binding"/>
    <property type="evidence" value="ECO:0007669"/>
    <property type="project" value="InterPro"/>
</dbReference>
<dbReference type="CDD" id="cd00609">
    <property type="entry name" value="AAT_like"/>
    <property type="match status" value="1"/>
</dbReference>
<dbReference type="GO" id="GO:0006520">
    <property type="term" value="P:amino acid metabolic process"/>
    <property type="evidence" value="ECO:0007669"/>
    <property type="project" value="InterPro"/>
</dbReference>
<gene>
    <name evidence="9" type="ORF">KL86PLE_41014</name>
</gene>
<dbReference type="InterPro" id="IPR004839">
    <property type="entry name" value="Aminotransferase_I/II_large"/>
</dbReference>
<dbReference type="EC" id="2.6.1.1" evidence="3"/>
<reference evidence="9" key="1">
    <citation type="submission" date="2016-08" db="EMBL/GenBank/DDBJ databases">
        <authorList>
            <person name="Seilhamer J.J."/>
        </authorList>
    </citation>
    <scope>NUCLEOTIDE SEQUENCE</scope>
    <source>
        <strain evidence="9">86</strain>
    </source>
</reference>
<dbReference type="RefSeq" id="WP_288197144.1">
    <property type="nucleotide sequence ID" value="NZ_LT608334.1"/>
</dbReference>
<sequence>MTLDVAARFLDDIRPAARNAPPSGIVEVHLEGLRRPGTAKLWVGEGNLPTPANIRDAAVRSLMAGETFYTHQAGLPELREALCRYHDRLYGPFGGRPADVDRFLVTASGMHAIQMAASLVAGSGDEVIVPTPAWPNAPAAAALCGAAVREVPMRFGPAGWDLDPDDLEAAITPRTRAIFVNSPSNPSGWVASRDRLASILGIARRHGVWIVADEVYGRFCYLDGQAVAPSFHEVAEPEDRLIFVNTFSKNWAMTGWRIGWIEVPAALNATVQNLVQYTSSGTAVFMQRAAVEALDNGEDFLAFQIARARHNRATVIAALAAAGGVTLSPPDGAFYLFFSVEGESDPRRLCLDMVREAGVGIAPGTAFGRGGERFMRLCFAGDPEEITAALGRLPAWLAARRRAADGG</sequence>
<evidence type="ECO:0000256" key="3">
    <source>
        <dbReference type="ARBA" id="ARBA00012753"/>
    </source>
</evidence>
<accession>A0A212LIK9</accession>
<keyword evidence="5 9" id="KW-0808">Transferase</keyword>
<dbReference type="InterPro" id="IPR015424">
    <property type="entry name" value="PyrdxlP-dep_Trfase"/>
</dbReference>
<dbReference type="Pfam" id="PF00155">
    <property type="entry name" value="Aminotran_1_2"/>
    <property type="match status" value="1"/>
</dbReference>
<evidence type="ECO:0000256" key="2">
    <source>
        <dbReference type="ARBA" id="ARBA00007441"/>
    </source>
</evidence>
<organism evidence="9">
    <name type="scientific">uncultured Pleomorphomonas sp</name>
    <dbReference type="NCBI Taxonomy" id="442121"/>
    <lineage>
        <taxon>Bacteria</taxon>
        <taxon>Pseudomonadati</taxon>
        <taxon>Pseudomonadota</taxon>
        <taxon>Alphaproteobacteria</taxon>
        <taxon>Hyphomicrobiales</taxon>
        <taxon>Pleomorphomonadaceae</taxon>
        <taxon>Pleomorphomonas</taxon>
        <taxon>environmental samples</taxon>
    </lineage>
</organism>
<evidence type="ECO:0000259" key="8">
    <source>
        <dbReference type="Pfam" id="PF00155"/>
    </source>
</evidence>
<comment type="catalytic activity">
    <reaction evidence="7">
        <text>L-aspartate + 2-oxoglutarate = oxaloacetate + L-glutamate</text>
        <dbReference type="Rhea" id="RHEA:21824"/>
        <dbReference type="ChEBI" id="CHEBI:16452"/>
        <dbReference type="ChEBI" id="CHEBI:16810"/>
        <dbReference type="ChEBI" id="CHEBI:29985"/>
        <dbReference type="ChEBI" id="CHEBI:29991"/>
        <dbReference type="EC" id="2.6.1.1"/>
    </reaction>
</comment>
<feature type="domain" description="Aminotransferase class I/classII large" evidence="8">
    <location>
        <begin position="45"/>
        <end position="393"/>
    </location>
</feature>
<dbReference type="SUPFAM" id="SSF53383">
    <property type="entry name" value="PLP-dependent transferases"/>
    <property type="match status" value="1"/>
</dbReference>
<dbReference type="EMBL" id="FMJD01000008">
    <property type="protein sequence ID" value="SCM77209.1"/>
    <property type="molecule type" value="Genomic_DNA"/>
</dbReference>
<evidence type="ECO:0000256" key="4">
    <source>
        <dbReference type="ARBA" id="ARBA00022576"/>
    </source>
</evidence>
<evidence type="ECO:0000256" key="5">
    <source>
        <dbReference type="ARBA" id="ARBA00022679"/>
    </source>
</evidence>
<dbReference type="AlphaFoldDB" id="A0A212LIK9"/>
<evidence type="ECO:0000256" key="7">
    <source>
        <dbReference type="ARBA" id="ARBA00049185"/>
    </source>
</evidence>
<comment type="cofactor">
    <cofactor evidence="1">
        <name>pyridoxal 5'-phosphate</name>
        <dbReference type="ChEBI" id="CHEBI:597326"/>
    </cofactor>
</comment>
<name>A0A212LIK9_9HYPH</name>